<dbReference type="AlphaFoldDB" id="A0A9Q3FCA5"/>
<gene>
    <name evidence="1" type="ORF">O181_077183</name>
</gene>
<keyword evidence="2" id="KW-1185">Reference proteome</keyword>
<dbReference type="Proteomes" id="UP000765509">
    <property type="component" value="Unassembled WGS sequence"/>
</dbReference>
<dbReference type="OrthoDB" id="3064439at2759"/>
<dbReference type="EMBL" id="AVOT02042090">
    <property type="protein sequence ID" value="MBW0537468.1"/>
    <property type="molecule type" value="Genomic_DNA"/>
</dbReference>
<accession>A0A9Q3FCA5</accession>
<name>A0A9Q3FCA5_9BASI</name>
<reference evidence="1" key="1">
    <citation type="submission" date="2021-03" db="EMBL/GenBank/DDBJ databases">
        <title>Draft genome sequence of rust myrtle Austropuccinia psidii MF-1, a brazilian biotype.</title>
        <authorList>
            <person name="Quecine M.C."/>
            <person name="Pachon D.M.R."/>
            <person name="Bonatelli M.L."/>
            <person name="Correr F.H."/>
            <person name="Franceschini L.M."/>
            <person name="Leite T.F."/>
            <person name="Margarido G.R.A."/>
            <person name="Almeida C.A."/>
            <person name="Ferrarezi J.A."/>
            <person name="Labate C.A."/>
        </authorList>
    </citation>
    <scope>NUCLEOTIDE SEQUENCE</scope>
    <source>
        <strain evidence="1">MF-1</strain>
    </source>
</reference>
<evidence type="ECO:0000313" key="2">
    <source>
        <dbReference type="Proteomes" id="UP000765509"/>
    </source>
</evidence>
<protein>
    <submittedName>
        <fullName evidence="1">Uncharacterized protein</fullName>
    </submittedName>
</protein>
<comment type="caution">
    <text evidence="1">The sequence shown here is derived from an EMBL/GenBank/DDBJ whole genome shotgun (WGS) entry which is preliminary data.</text>
</comment>
<organism evidence="1 2">
    <name type="scientific">Austropuccinia psidii MF-1</name>
    <dbReference type="NCBI Taxonomy" id="1389203"/>
    <lineage>
        <taxon>Eukaryota</taxon>
        <taxon>Fungi</taxon>
        <taxon>Dikarya</taxon>
        <taxon>Basidiomycota</taxon>
        <taxon>Pucciniomycotina</taxon>
        <taxon>Pucciniomycetes</taxon>
        <taxon>Pucciniales</taxon>
        <taxon>Sphaerophragmiaceae</taxon>
        <taxon>Austropuccinia</taxon>
    </lineage>
</organism>
<proteinExistence type="predicted"/>
<sequence>MEDSFGYSKYKWEKSHATPDFKVGDLVPVHTLNFNNIKGCKTLKESFAGPFVIKEFHGESYVESKISDKLSYKHPSFPVGLINPYKFGDSENFPLRNKVPKNIPSF</sequence>
<evidence type="ECO:0000313" key="1">
    <source>
        <dbReference type="EMBL" id="MBW0537468.1"/>
    </source>
</evidence>